<reference evidence="5 6" key="1">
    <citation type="submission" date="2018-08" db="EMBL/GenBank/DDBJ databases">
        <title>A genome reference for cultivated species of the human gut microbiota.</title>
        <authorList>
            <person name="Zou Y."/>
            <person name="Xue W."/>
            <person name="Luo G."/>
        </authorList>
    </citation>
    <scope>NUCLEOTIDE SEQUENCE [LARGE SCALE GENOMIC DNA]</scope>
    <source>
        <strain evidence="5 6">AF38-2</strain>
    </source>
</reference>
<proteinExistence type="predicted"/>
<evidence type="ECO:0000313" key="6">
    <source>
        <dbReference type="Proteomes" id="UP000284495"/>
    </source>
</evidence>
<dbReference type="InterPro" id="IPR000531">
    <property type="entry name" value="Beta-barrel_TonB"/>
</dbReference>
<gene>
    <name evidence="5" type="ORF">DW027_14485</name>
</gene>
<dbReference type="InterPro" id="IPR036942">
    <property type="entry name" value="Beta-barrel_TonB_sf"/>
</dbReference>
<evidence type="ECO:0000256" key="3">
    <source>
        <dbReference type="ARBA" id="ARBA00023237"/>
    </source>
</evidence>
<dbReference type="RefSeq" id="WP_118218975.1">
    <property type="nucleotide sequence ID" value="NZ_CP072212.1"/>
</dbReference>
<feature type="domain" description="TonB-dependent receptor-like beta-barrel" evidence="4">
    <location>
        <begin position="436"/>
        <end position="793"/>
    </location>
</feature>
<dbReference type="NCBIfam" id="TIGR04056">
    <property type="entry name" value="OMP_RagA_SusC"/>
    <property type="match status" value="1"/>
</dbReference>
<evidence type="ECO:0000256" key="2">
    <source>
        <dbReference type="ARBA" id="ARBA00023136"/>
    </source>
</evidence>
<comment type="subcellular location">
    <subcellularLocation>
        <location evidence="1">Cell outer membrane</location>
    </subcellularLocation>
</comment>
<dbReference type="Gene3D" id="2.40.170.20">
    <property type="entry name" value="TonB-dependent receptor, beta-barrel domain"/>
    <property type="match status" value="1"/>
</dbReference>
<dbReference type="SUPFAM" id="SSF49464">
    <property type="entry name" value="Carboxypeptidase regulatory domain-like"/>
    <property type="match status" value="1"/>
</dbReference>
<dbReference type="Gene3D" id="2.60.40.1120">
    <property type="entry name" value="Carboxypeptidase-like, regulatory domain"/>
    <property type="match status" value="1"/>
</dbReference>
<accession>A0A415KJA7</accession>
<dbReference type="InterPro" id="IPR037066">
    <property type="entry name" value="Plug_dom_sf"/>
</dbReference>
<evidence type="ECO:0000259" key="4">
    <source>
        <dbReference type="Pfam" id="PF00593"/>
    </source>
</evidence>
<keyword evidence="2" id="KW-0472">Membrane</keyword>
<protein>
    <submittedName>
        <fullName evidence="5">SusC/RagA family TonB-linked outer membrane protein</fullName>
    </submittedName>
</protein>
<dbReference type="Pfam" id="PF00593">
    <property type="entry name" value="TonB_dep_Rec_b-barrel"/>
    <property type="match status" value="1"/>
</dbReference>
<organism evidence="5 6">
    <name type="scientific">Bacteroides xylanisolvens</name>
    <dbReference type="NCBI Taxonomy" id="371601"/>
    <lineage>
        <taxon>Bacteria</taxon>
        <taxon>Pseudomonadati</taxon>
        <taxon>Bacteroidota</taxon>
        <taxon>Bacteroidia</taxon>
        <taxon>Bacteroidales</taxon>
        <taxon>Bacteroidaceae</taxon>
        <taxon>Bacteroides</taxon>
    </lineage>
</organism>
<keyword evidence="3" id="KW-0998">Cell outer membrane</keyword>
<sequence length="1042" mass="117747">MYNIVIKRNDWFYFALLTMCMFLGILTPNVSAQEMSKYADITGKVVDQYGNPVSDVTVTMKNSDFRVITGVDGVFKFQLKKGDILRLSHPGFLHKEVRVNKLKNTERVFKVTLDEQFVKDRQTFNGPYEKKDKDSFLGSSSTVYTDKLSSMMGTTILPALAGRLAGLNITQYRGARVHQTSANSTSGIIGNIPVFGEGFYSDNTEFNVGSRGIAPVVVIDGIQRELYSIDPDAIESVSIQKDALSSMFLGMRSSRGALVITTKEPIKQGFQLSFTGRFGVQSTLKTPNPLSAHQYAYLLNEALQNDGKEPFYTYDDFNKFRTQSSPYTHPNVNWFDEILNKTSTTQSYNLNVAGGNRFAQYFVSVGYMGEKGLFSNPTESDAHDTNLSFSRYMISSKVNINITDDFTAKVTLLGRVEDGNQPGVNYSNLLNGIYTTPNNAYPVKNPNGTWGGNVTFDNNLMSQAINSGYIMDTARDMAGGINLKYDFNKLVKGLSARLVGNISIQNRSYTERSKRAPVYSYSLDKGGNEAYTQYGTSDSQINKFYSVTSYQQMYGQFAVDYNRHFGPHGVKATLMGDTRNTLINYDLPQLPSNIIADVAYDYAKKYFVQAALSESYYNRYAPGKRWGTFYAFGLGWDISNENFMESADWLNQLKIRGVFGKTGNGIDNSGYYMYQQTFSHIGNAGYPLGTQMSYLGNVTTENAPLANPFLTWEKAYKWNLGIDLAMFNNRLKFTADYYNDKYFDLLQNRGKSIELIGQSYPMENIGKVRRFGGDLSITYQDRINDFNYYVSANWSCEQSKLLYMDEQEVPEEYLRQTGRPAGAIYGLVADGFFTTREEIERSPVIEGFENIQPGDIKYKDLNDDKVINEFDRTVIGGDKPYSYFGIDLGFEWRGLEFSMFWQGAYNRDLYLQDWTLLEGFQTNGRYYGQAYENMLGRWTPETAQTATFPRLTAGGNGYNRGNGWNSSFWLRSGNFIRLKNISLGYSLPDSFCNNYLGGLRLKIFVNGQNLFTKSACELVDPEVGFTSYPLQRCISTGINIRF</sequence>
<dbReference type="InterPro" id="IPR023996">
    <property type="entry name" value="TonB-dep_OMP_SusC/RagA"/>
</dbReference>
<comment type="caution">
    <text evidence="5">The sequence shown here is derived from an EMBL/GenBank/DDBJ whole genome shotgun (WGS) entry which is preliminary data.</text>
</comment>
<dbReference type="EMBL" id="QROO01000018">
    <property type="protein sequence ID" value="RHL36364.1"/>
    <property type="molecule type" value="Genomic_DNA"/>
</dbReference>
<name>A0A415KJA7_9BACE</name>
<dbReference type="Proteomes" id="UP000284495">
    <property type="component" value="Unassembled WGS sequence"/>
</dbReference>
<dbReference type="SUPFAM" id="SSF56935">
    <property type="entry name" value="Porins"/>
    <property type="match status" value="1"/>
</dbReference>
<dbReference type="Gene3D" id="2.170.130.10">
    <property type="entry name" value="TonB-dependent receptor, plug domain"/>
    <property type="match status" value="1"/>
</dbReference>
<evidence type="ECO:0000313" key="5">
    <source>
        <dbReference type="EMBL" id="RHL36364.1"/>
    </source>
</evidence>
<dbReference type="InterPro" id="IPR008969">
    <property type="entry name" value="CarboxyPept-like_regulatory"/>
</dbReference>
<evidence type="ECO:0000256" key="1">
    <source>
        <dbReference type="ARBA" id="ARBA00004442"/>
    </source>
</evidence>
<dbReference type="GO" id="GO:0009279">
    <property type="term" value="C:cell outer membrane"/>
    <property type="evidence" value="ECO:0007669"/>
    <property type="project" value="UniProtKB-SubCell"/>
</dbReference>
<dbReference type="AlphaFoldDB" id="A0A415KJA7"/>